<keyword evidence="1" id="KW-1133">Transmembrane helix</keyword>
<dbReference type="GO" id="GO:0032039">
    <property type="term" value="C:integrator complex"/>
    <property type="evidence" value="ECO:0007669"/>
    <property type="project" value="InterPro"/>
</dbReference>
<dbReference type="WBParaSite" id="GPUH_0001980401-mRNA-1">
    <property type="protein sequence ID" value="GPUH_0001980401-mRNA-1"/>
    <property type="gene ID" value="GPUH_0001980401"/>
</dbReference>
<sequence length="217" mass="23508">MVEPSINQLLDVGTSSANGLALTVMCVCLNSPQLVSSLLCALLNRRSLASFIQRSSNKPAVKLLHDRISEAISAASSSAVKGMEASLAQLLAVLRISAGMRLSSEETNAWLLFVTRTDLDDDRYICTALSVIIACPQLIPTHLGDEKEVEASIIAFLDWLKQRTSSNSSPALQQFFILLSIHLHASQNEQLAALISSVLAFKVSSIFAVFAIFFLRS</sequence>
<organism evidence="4">
    <name type="scientific">Gongylonema pulchrum</name>
    <dbReference type="NCBI Taxonomy" id="637853"/>
    <lineage>
        <taxon>Eukaryota</taxon>
        <taxon>Metazoa</taxon>
        <taxon>Ecdysozoa</taxon>
        <taxon>Nematoda</taxon>
        <taxon>Chromadorea</taxon>
        <taxon>Rhabditida</taxon>
        <taxon>Spirurina</taxon>
        <taxon>Spiruromorpha</taxon>
        <taxon>Spiruroidea</taxon>
        <taxon>Gongylonematidae</taxon>
        <taxon>Gongylonema</taxon>
    </lineage>
</organism>
<dbReference type="AlphaFoldDB" id="A0A183EFN8"/>
<dbReference type="Proteomes" id="UP000271098">
    <property type="component" value="Unassembled WGS sequence"/>
</dbReference>
<reference evidence="4" key="1">
    <citation type="submission" date="2016-06" db="UniProtKB">
        <authorList>
            <consortium name="WormBaseParasite"/>
        </authorList>
    </citation>
    <scope>IDENTIFICATION</scope>
</reference>
<accession>A0A183EFN8</accession>
<keyword evidence="1" id="KW-0812">Transmembrane</keyword>
<dbReference type="InterPro" id="IPR029321">
    <property type="entry name" value="INTS2"/>
</dbReference>
<evidence type="ECO:0000313" key="4">
    <source>
        <dbReference type="WBParaSite" id="GPUH_0001980401-mRNA-1"/>
    </source>
</evidence>
<dbReference type="EMBL" id="UYRT01089143">
    <property type="protein sequence ID" value="VDN34575.1"/>
    <property type="molecule type" value="Genomic_DNA"/>
</dbReference>
<evidence type="ECO:0000256" key="1">
    <source>
        <dbReference type="SAM" id="Phobius"/>
    </source>
</evidence>
<evidence type="ECO:0000313" key="3">
    <source>
        <dbReference type="Proteomes" id="UP000271098"/>
    </source>
</evidence>
<keyword evidence="1" id="KW-0472">Membrane</keyword>
<keyword evidence="3" id="KW-1185">Reference proteome</keyword>
<name>A0A183EFN8_9BILA</name>
<dbReference type="Pfam" id="PF14750">
    <property type="entry name" value="INTS2"/>
    <property type="match status" value="1"/>
</dbReference>
<protein>
    <submittedName>
        <fullName evidence="4">Rif1_N domain-containing protein</fullName>
    </submittedName>
</protein>
<evidence type="ECO:0000313" key="2">
    <source>
        <dbReference type="EMBL" id="VDN34575.1"/>
    </source>
</evidence>
<feature type="transmembrane region" description="Helical" evidence="1">
    <location>
        <begin position="191"/>
        <end position="215"/>
    </location>
</feature>
<reference evidence="2 3" key="2">
    <citation type="submission" date="2018-11" db="EMBL/GenBank/DDBJ databases">
        <authorList>
            <consortium name="Pathogen Informatics"/>
        </authorList>
    </citation>
    <scope>NUCLEOTIDE SEQUENCE [LARGE SCALE GENOMIC DNA]</scope>
</reference>
<proteinExistence type="predicted"/>
<gene>
    <name evidence="2" type="ORF">GPUH_LOCUS19781</name>
</gene>
<dbReference type="OrthoDB" id="10499737at2759"/>